<evidence type="ECO:0000259" key="2">
    <source>
        <dbReference type="Pfam" id="PF01882"/>
    </source>
</evidence>
<gene>
    <name evidence="3" type="ORF">DSM104329_01531</name>
</gene>
<reference evidence="3" key="1">
    <citation type="journal article" date="2022" name="Int. J. Syst. Evol. Microbiol.">
        <title>Pseudomonas aegrilactucae sp. nov. and Pseudomonas morbosilactucae sp. nov., pathogens causing bacterial rot of lettuce in Japan.</title>
        <authorList>
            <person name="Sawada H."/>
            <person name="Fujikawa T."/>
            <person name="Satou M."/>
        </authorList>
    </citation>
    <scope>NUCLEOTIDE SEQUENCE</scope>
    <source>
        <strain evidence="3">0166_1</strain>
    </source>
</reference>
<protein>
    <recommendedName>
        <fullName evidence="2">DUF58 domain-containing protein</fullName>
    </recommendedName>
</protein>
<dbReference type="PANTHER" id="PTHR33608:SF6">
    <property type="entry name" value="BLL2464 PROTEIN"/>
    <property type="match status" value="1"/>
</dbReference>
<proteinExistence type="predicted"/>
<dbReference type="PANTHER" id="PTHR33608">
    <property type="entry name" value="BLL2464 PROTEIN"/>
    <property type="match status" value="1"/>
</dbReference>
<evidence type="ECO:0000313" key="3">
    <source>
        <dbReference type="EMBL" id="UGS35146.1"/>
    </source>
</evidence>
<feature type="region of interest" description="Disordered" evidence="1">
    <location>
        <begin position="1"/>
        <end position="23"/>
    </location>
</feature>
<accession>A0A9E7BZB9</accession>
<organism evidence="3 4">
    <name type="scientific">Capillimicrobium parvum</name>
    <dbReference type="NCBI Taxonomy" id="2884022"/>
    <lineage>
        <taxon>Bacteria</taxon>
        <taxon>Bacillati</taxon>
        <taxon>Actinomycetota</taxon>
        <taxon>Thermoleophilia</taxon>
        <taxon>Solirubrobacterales</taxon>
        <taxon>Capillimicrobiaceae</taxon>
        <taxon>Capillimicrobium</taxon>
    </lineage>
</organism>
<evidence type="ECO:0000313" key="4">
    <source>
        <dbReference type="Proteomes" id="UP001162834"/>
    </source>
</evidence>
<dbReference type="InterPro" id="IPR002881">
    <property type="entry name" value="DUF58"/>
</dbReference>
<dbReference type="RefSeq" id="WP_259314803.1">
    <property type="nucleotide sequence ID" value="NZ_CP087164.1"/>
</dbReference>
<dbReference type="EMBL" id="CP087164">
    <property type="protein sequence ID" value="UGS35146.1"/>
    <property type="molecule type" value="Genomic_DNA"/>
</dbReference>
<feature type="domain" description="DUF58" evidence="2">
    <location>
        <begin position="62"/>
        <end position="282"/>
    </location>
</feature>
<dbReference type="Proteomes" id="UP001162834">
    <property type="component" value="Chromosome"/>
</dbReference>
<dbReference type="AlphaFoldDB" id="A0A9E7BZB9"/>
<evidence type="ECO:0000256" key="1">
    <source>
        <dbReference type="SAM" id="MobiDB-lite"/>
    </source>
</evidence>
<name>A0A9E7BZB9_9ACTN</name>
<sequence>MSPRAAAGAEFLHVPPGRQGPGPLPGGLVDTLDLTVAQKAAGVLPGDRRAPGLGQGTELAQLRPYVPGDDVRQLDPAATARTGIPHVRQQVPERALTTWVALDVSPSMAFGTADRLKSDVAEGVALVVSRLALRRGGRIALATSGAAAERLLPPRSGRGALAGIRRVLAEGVAVDGAHAHDPAHPSPLARSLSRLRTLTPNPGLIVVVSDFRGPRDWRPPLAALAHRHAVLAVEVRDPREETLPSVGPLALIDPETGARIEVDTSSRRLRDRFAAAASADRAAIADELRRARSQHVVLSTEGDWLRVLGRRLS</sequence>
<dbReference type="Pfam" id="PF01882">
    <property type="entry name" value="DUF58"/>
    <property type="match status" value="1"/>
</dbReference>
<keyword evidence="4" id="KW-1185">Reference proteome</keyword>
<dbReference type="KEGG" id="sbae:DSM104329_01531"/>